<proteinExistence type="predicted"/>
<name>A0ABS9MBG0_9FIRM</name>
<keyword evidence="3" id="KW-1185">Reference proteome</keyword>
<dbReference type="Proteomes" id="UP001200313">
    <property type="component" value="Unassembled WGS sequence"/>
</dbReference>
<gene>
    <name evidence="2" type="ORF">L0P79_13895</name>
</gene>
<evidence type="ECO:0000313" key="2">
    <source>
        <dbReference type="EMBL" id="MCG4528147.1"/>
    </source>
</evidence>
<feature type="transmembrane region" description="Helical" evidence="1">
    <location>
        <begin position="65"/>
        <end position="84"/>
    </location>
</feature>
<sequence length="147" mass="15820">MEEDTLRQQLGIVDQSLGFLLILIASVLLSFYTVVIQRRGLCLTILGDTKAAAGLPDVYPIKRRASAMVVGSLGFFLCLALNAWQQAEQGDDCVARRSATVNLWASLFVLLAGILRLMDLDFVACCSGDSAAAEQEAKPLEDSTLPA</sequence>
<feature type="transmembrane region" description="Helical" evidence="1">
    <location>
        <begin position="99"/>
        <end position="118"/>
    </location>
</feature>
<dbReference type="EMBL" id="JAKNJB010000027">
    <property type="protein sequence ID" value="MCG4528147.1"/>
    <property type="molecule type" value="Genomic_DNA"/>
</dbReference>
<feature type="transmembrane region" description="Helical" evidence="1">
    <location>
        <begin position="16"/>
        <end position="35"/>
    </location>
</feature>
<comment type="caution">
    <text evidence="2">The sequence shown here is derived from an EMBL/GenBank/DDBJ whole genome shotgun (WGS) entry which is preliminary data.</text>
</comment>
<accession>A0ABS9MBG0</accession>
<organism evidence="2 3">
    <name type="scientific">Intestinimonas massiliensis</name>
    <name type="common">ex Afouda et al. 2020</name>
    <dbReference type="NCBI Taxonomy" id="1673721"/>
    <lineage>
        <taxon>Bacteria</taxon>
        <taxon>Bacillati</taxon>
        <taxon>Bacillota</taxon>
        <taxon>Clostridia</taxon>
        <taxon>Eubacteriales</taxon>
        <taxon>Intestinimonas</taxon>
    </lineage>
</organism>
<keyword evidence="1" id="KW-0812">Transmembrane</keyword>
<evidence type="ECO:0000256" key="1">
    <source>
        <dbReference type="SAM" id="Phobius"/>
    </source>
</evidence>
<evidence type="ECO:0000313" key="3">
    <source>
        <dbReference type="Proteomes" id="UP001200313"/>
    </source>
</evidence>
<keyword evidence="1" id="KW-0472">Membrane</keyword>
<dbReference type="RefSeq" id="WP_238074621.1">
    <property type="nucleotide sequence ID" value="NZ_JAKNJB010000027.1"/>
</dbReference>
<reference evidence="2 3" key="1">
    <citation type="submission" date="2022-01" db="EMBL/GenBank/DDBJ databases">
        <title>Collection of gut derived symbiotic bacterial strains cultured from healthy donors.</title>
        <authorList>
            <person name="Lin H."/>
            <person name="Kohout C."/>
            <person name="Waligurski E."/>
            <person name="Pamer E.G."/>
        </authorList>
    </citation>
    <scope>NUCLEOTIDE SEQUENCE [LARGE SCALE GENOMIC DNA]</scope>
    <source>
        <strain evidence="2 3">DFI.3.7</strain>
    </source>
</reference>
<keyword evidence="1" id="KW-1133">Transmembrane helix</keyword>
<protein>
    <submittedName>
        <fullName evidence="2">Uncharacterized protein</fullName>
    </submittedName>
</protein>